<evidence type="ECO:0000313" key="1">
    <source>
        <dbReference type="EMBL" id="GAA1081048.1"/>
    </source>
</evidence>
<dbReference type="InterPro" id="IPR023393">
    <property type="entry name" value="START-like_dom_sf"/>
</dbReference>
<proteinExistence type="predicted"/>
<gene>
    <name evidence="1" type="ORF">GCM10009663_24790</name>
</gene>
<sequence length="229" mass="25338">MTATPSTPAELSGPTGVPCLTTVENTAPAVLAARCAELTRPAHPHQEVYGQYCTIHEYVDCPPDDAYAYLRQGHHLEEWTFSLRNFEPAGTPGLWVGDDLLEAGTRIYCRVESNAEARTVDFHCAWDQGEQLWMIYLMRVVPAEPVLGRPGSVITWTNCRHPYYDANPRPELAPGPDRAWVGAYWDLFYAGHTVEMSNLKAILEHRSHNSLPVSVPPRSAVAAADPGSK</sequence>
<evidence type="ECO:0008006" key="3">
    <source>
        <dbReference type="Google" id="ProtNLM"/>
    </source>
</evidence>
<comment type="caution">
    <text evidence="1">The sequence shown here is derived from an EMBL/GenBank/DDBJ whole genome shotgun (WGS) entry which is preliminary data.</text>
</comment>
<dbReference type="EMBL" id="BAAALD010000018">
    <property type="protein sequence ID" value="GAA1081048.1"/>
    <property type="molecule type" value="Genomic_DNA"/>
</dbReference>
<dbReference type="SUPFAM" id="SSF55961">
    <property type="entry name" value="Bet v1-like"/>
    <property type="match status" value="1"/>
</dbReference>
<accession>A0ABN1TFM6</accession>
<dbReference type="RefSeq" id="WP_344623604.1">
    <property type="nucleotide sequence ID" value="NZ_BAAALD010000018.1"/>
</dbReference>
<evidence type="ECO:0000313" key="2">
    <source>
        <dbReference type="Proteomes" id="UP001499987"/>
    </source>
</evidence>
<reference evidence="1 2" key="1">
    <citation type="journal article" date="2019" name="Int. J. Syst. Evol. Microbiol.">
        <title>The Global Catalogue of Microorganisms (GCM) 10K type strain sequencing project: providing services to taxonomists for standard genome sequencing and annotation.</title>
        <authorList>
            <consortium name="The Broad Institute Genomics Platform"/>
            <consortium name="The Broad Institute Genome Sequencing Center for Infectious Disease"/>
            <person name="Wu L."/>
            <person name="Ma J."/>
        </authorList>
    </citation>
    <scope>NUCLEOTIDE SEQUENCE [LARGE SCALE GENOMIC DNA]</scope>
    <source>
        <strain evidence="1 2">JCM 13002</strain>
    </source>
</reference>
<name>A0ABN1TFM6_9ACTN</name>
<dbReference type="Proteomes" id="UP001499987">
    <property type="component" value="Unassembled WGS sequence"/>
</dbReference>
<keyword evidence="2" id="KW-1185">Reference proteome</keyword>
<organism evidence="1 2">
    <name type="scientific">Kitasatospora arboriphila</name>
    <dbReference type="NCBI Taxonomy" id="258052"/>
    <lineage>
        <taxon>Bacteria</taxon>
        <taxon>Bacillati</taxon>
        <taxon>Actinomycetota</taxon>
        <taxon>Actinomycetes</taxon>
        <taxon>Kitasatosporales</taxon>
        <taxon>Streptomycetaceae</taxon>
        <taxon>Kitasatospora</taxon>
    </lineage>
</organism>
<protein>
    <recommendedName>
        <fullName evidence="3">SRPBCC family protein</fullName>
    </recommendedName>
</protein>
<dbReference type="Gene3D" id="3.30.530.20">
    <property type="match status" value="1"/>
</dbReference>